<dbReference type="InterPro" id="IPR012926">
    <property type="entry name" value="TMEM120A/B"/>
</dbReference>
<protein>
    <recommendedName>
        <fullName evidence="9">Transmembrane protein 120 homolog</fullName>
    </recommendedName>
</protein>
<evidence type="ECO:0000256" key="1">
    <source>
        <dbReference type="ARBA" id="ARBA00004141"/>
    </source>
</evidence>
<evidence type="ECO:0000313" key="7">
    <source>
        <dbReference type="EMBL" id="CAG9840195.1"/>
    </source>
</evidence>
<dbReference type="AlphaFoldDB" id="A0A9N9XG17"/>
<keyword evidence="4 6" id="KW-1133">Transmembrane helix</keyword>
<dbReference type="GO" id="GO:0016020">
    <property type="term" value="C:membrane"/>
    <property type="evidence" value="ECO:0007669"/>
    <property type="project" value="UniProtKB-SubCell"/>
</dbReference>
<comment type="similarity">
    <text evidence="2">Belongs to the TMEM120 family.</text>
</comment>
<dbReference type="Proteomes" id="UP001153709">
    <property type="component" value="Chromosome 9"/>
</dbReference>
<evidence type="ECO:0000256" key="4">
    <source>
        <dbReference type="ARBA" id="ARBA00022989"/>
    </source>
</evidence>
<sequence>MSNILKEVYEEWDELLEDYKKLDAVNEVYLKKIKEVTALQDNCKKHIIHQRYRIQKLSQSLKDVSENPKAKEMHEKFAKREADLQDIEQNLPRKSDRYMLKIILGRIDVSFLNKERKFQYKEDYEKFKLVCHFIAFVLAVTLNNYNHRFLDKLFAGFLAWYYCTISIRESILKVNGSRIKGWWRVHHILSIVSSGLLLTWPDNEPWELFRVYFIRYTIYSAFAQYLQFKYQRGVLYRLKALGEMENMDITVEGFHSWMWRGLTFLLPFLFIAYIFQLVNAIVLFDLSQHPEASWESSALAIIFLVFFVGNSITTLGVIPKKTKKNMLIKYKILSSKFYETISDSVRKDNSKDSRKKESKLN</sequence>
<dbReference type="EMBL" id="OU898284">
    <property type="protein sequence ID" value="CAG9840195.1"/>
    <property type="molecule type" value="Genomic_DNA"/>
</dbReference>
<proteinExistence type="inferred from homology"/>
<dbReference type="OrthoDB" id="2015098at2759"/>
<organism evidence="7 8">
    <name type="scientific">Diabrotica balteata</name>
    <name type="common">Banded cucumber beetle</name>
    <dbReference type="NCBI Taxonomy" id="107213"/>
    <lineage>
        <taxon>Eukaryota</taxon>
        <taxon>Metazoa</taxon>
        <taxon>Ecdysozoa</taxon>
        <taxon>Arthropoda</taxon>
        <taxon>Hexapoda</taxon>
        <taxon>Insecta</taxon>
        <taxon>Pterygota</taxon>
        <taxon>Neoptera</taxon>
        <taxon>Endopterygota</taxon>
        <taxon>Coleoptera</taxon>
        <taxon>Polyphaga</taxon>
        <taxon>Cucujiformia</taxon>
        <taxon>Chrysomeloidea</taxon>
        <taxon>Chrysomelidae</taxon>
        <taxon>Galerucinae</taxon>
        <taxon>Diabroticina</taxon>
        <taxon>Diabroticites</taxon>
        <taxon>Diabrotica</taxon>
    </lineage>
</organism>
<evidence type="ECO:0000256" key="5">
    <source>
        <dbReference type="ARBA" id="ARBA00023136"/>
    </source>
</evidence>
<evidence type="ECO:0008006" key="9">
    <source>
        <dbReference type="Google" id="ProtNLM"/>
    </source>
</evidence>
<feature type="transmembrane region" description="Helical" evidence="6">
    <location>
        <begin position="264"/>
        <end position="284"/>
    </location>
</feature>
<dbReference type="PANTHER" id="PTHR21433">
    <property type="entry name" value="TRANSMEMBRANE PROTEIN INDUCED BY TUMOR NECROSIS FACTOR ALPHA"/>
    <property type="match status" value="1"/>
</dbReference>
<name>A0A9N9XG17_DIABA</name>
<gene>
    <name evidence="7" type="ORF">DIABBA_LOCUS12868</name>
</gene>
<evidence type="ECO:0000256" key="2">
    <source>
        <dbReference type="ARBA" id="ARBA00009700"/>
    </source>
</evidence>
<evidence type="ECO:0000313" key="8">
    <source>
        <dbReference type="Proteomes" id="UP001153709"/>
    </source>
</evidence>
<dbReference type="PANTHER" id="PTHR21433:SF0">
    <property type="entry name" value="TRANSMEMBRANE PROTEIN 120 HOMOLOG"/>
    <property type="match status" value="1"/>
</dbReference>
<keyword evidence="3 6" id="KW-0812">Transmembrane</keyword>
<evidence type="ECO:0000256" key="6">
    <source>
        <dbReference type="SAM" id="Phobius"/>
    </source>
</evidence>
<keyword evidence="5 6" id="KW-0472">Membrane</keyword>
<keyword evidence="8" id="KW-1185">Reference proteome</keyword>
<dbReference type="Pfam" id="PF07851">
    <property type="entry name" value="TMEM120A-B"/>
    <property type="match status" value="1"/>
</dbReference>
<reference evidence="7" key="1">
    <citation type="submission" date="2022-01" db="EMBL/GenBank/DDBJ databases">
        <authorList>
            <person name="King R."/>
        </authorList>
    </citation>
    <scope>NUCLEOTIDE SEQUENCE</scope>
</reference>
<evidence type="ECO:0000256" key="3">
    <source>
        <dbReference type="ARBA" id="ARBA00022692"/>
    </source>
</evidence>
<accession>A0A9N9XG17</accession>
<comment type="subcellular location">
    <subcellularLocation>
        <location evidence="1">Membrane</location>
        <topology evidence="1">Multi-pass membrane protein</topology>
    </subcellularLocation>
</comment>
<feature type="transmembrane region" description="Helical" evidence="6">
    <location>
        <begin position="296"/>
        <end position="318"/>
    </location>
</feature>